<feature type="transmembrane region" description="Helical" evidence="7">
    <location>
        <begin position="179"/>
        <end position="196"/>
    </location>
</feature>
<evidence type="ECO:0000256" key="7">
    <source>
        <dbReference type="SAM" id="Phobius"/>
    </source>
</evidence>
<keyword evidence="9" id="KW-1185">Reference proteome</keyword>
<dbReference type="PANTHER" id="PTHR30589">
    <property type="entry name" value="PROLIPOPROTEIN DIACYLGLYCERYL TRANSFERASE"/>
    <property type="match status" value="1"/>
</dbReference>
<accession>A0A5C8JJ34</accession>
<feature type="transmembrane region" description="Helical" evidence="7">
    <location>
        <begin position="86"/>
        <end position="105"/>
    </location>
</feature>
<feature type="transmembrane region" description="Helical" evidence="7">
    <location>
        <begin position="44"/>
        <end position="66"/>
    </location>
</feature>
<feature type="transmembrane region" description="Helical" evidence="7">
    <location>
        <begin position="15"/>
        <end position="32"/>
    </location>
</feature>
<feature type="transmembrane region" description="Helical" evidence="7">
    <location>
        <begin position="279"/>
        <end position="296"/>
    </location>
</feature>
<dbReference type="GO" id="GO:0042158">
    <property type="term" value="P:lipoprotein biosynthetic process"/>
    <property type="evidence" value="ECO:0007669"/>
    <property type="project" value="InterPro"/>
</dbReference>
<name>A0A5C8JJ34_9BACT</name>
<dbReference type="GO" id="GO:0008961">
    <property type="term" value="F:phosphatidylglycerol-prolipoprotein diacylglyceryl transferase activity"/>
    <property type="evidence" value="ECO:0007669"/>
    <property type="project" value="InterPro"/>
</dbReference>
<evidence type="ECO:0000256" key="5">
    <source>
        <dbReference type="ARBA" id="ARBA00022989"/>
    </source>
</evidence>
<comment type="similarity">
    <text evidence="1">Belongs to the Lgt family.</text>
</comment>
<sequence length="611" mass="68117">MSSLLFIIDTKGDDYFDLIYICVFLLAVVWLWREGFKRKFDSVAWALSMAVTWFLFITGTKMFAYSASDWKALLLGQQLPITFDKVLFGGLFLSVIGFIFLKRILRLNNSALDAFAFLLPLAIGIQRVGCLLAGCCHGIVNNAGWGAQYKPVTLPHYHQFQAGLLEPGQYYSLPVHPTQLYELAAGLVVVAIVFRLKRQIKASGNTLVLAIGLYSFFRFFIEFFRDTAAHASGGTLVADLKIIQWILLLTMALLSLLFIHREQTHASLKVTTPPVTPALYITLPLLLSLLVATWSLKNWFSYAEFVALHTALLPAMAVVSSHVFRVFTIPQYRWLTAAILIVPVFLMSQAFPEQRHDSVTAQSYHTVKIGYGTGDYHNSHNIGTGSGCARVSNTSYFHQEYVMGGAGYAVTKPKREGYLTFGVNAYAGTHEETDITPGTSVRAPDKNIIVGVNPYVYYDTKWLGIGGGLHAGNLSYTIEDGSEEGTSIPKSGSRKTPLYPQARIRIGPTRVLFGELRLADHFPTPMPGLRFQASVGSGFGLKNGTFIRVGSNGVNDFISGQVVLNNRFVIEPLFLWGDTNYGLFSQEYKQRQFTLGLQYRFNHQDEKILRR</sequence>
<evidence type="ECO:0000256" key="4">
    <source>
        <dbReference type="ARBA" id="ARBA00022692"/>
    </source>
</evidence>
<dbReference type="AlphaFoldDB" id="A0A5C8JJ34"/>
<evidence type="ECO:0000256" key="2">
    <source>
        <dbReference type="ARBA" id="ARBA00022475"/>
    </source>
</evidence>
<feature type="transmembrane region" description="Helical" evidence="7">
    <location>
        <begin position="203"/>
        <end position="221"/>
    </location>
</feature>
<dbReference type="Proteomes" id="UP000321926">
    <property type="component" value="Unassembled WGS sequence"/>
</dbReference>
<proteinExistence type="inferred from homology"/>
<keyword evidence="5 7" id="KW-1133">Transmembrane helix</keyword>
<organism evidence="8 9">
    <name type="scientific">Pontibacter qinzhouensis</name>
    <dbReference type="NCBI Taxonomy" id="2603253"/>
    <lineage>
        <taxon>Bacteria</taxon>
        <taxon>Pseudomonadati</taxon>
        <taxon>Bacteroidota</taxon>
        <taxon>Cytophagia</taxon>
        <taxon>Cytophagales</taxon>
        <taxon>Hymenobacteraceae</taxon>
        <taxon>Pontibacter</taxon>
    </lineage>
</organism>
<evidence type="ECO:0000313" key="9">
    <source>
        <dbReference type="Proteomes" id="UP000321926"/>
    </source>
</evidence>
<gene>
    <name evidence="8" type="ORF">FVR03_17145</name>
</gene>
<dbReference type="OrthoDB" id="871140at2"/>
<feature type="transmembrane region" description="Helical" evidence="7">
    <location>
        <begin position="332"/>
        <end position="351"/>
    </location>
</feature>
<dbReference type="PANTHER" id="PTHR30589:SF0">
    <property type="entry name" value="PHOSPHATIDYLGLYCEROL--PROLIPOPROTEIN DIACYLGLYCERYL TRANSFERASE"/>
    <property type="match status" value="1"/>
</dbReference>
<feature type="transmembrane region" description="Helical" evidence="7">
    <location>
        <begin position="117"/>
        <end position="140"/>
    </location>
</feature>
<comment type="caution">
    <text evidence="8">The sequence shown here is derived from an EMBL/GenBank/DDBJ whole genome shotgun (WGS) entry which is preliminary data.</text>
</comment>
<evidence type="ECO:0000256" key="1">
    <source>
        <dbReference type="ARBA" id="ARBA00007150"/>
    </source>
</evidence>
<dbReference type="InterPro" id="IPR001640">
    <property type="entry name" value="Lgt"/>
</dbReference>
<dbReference type="Pfam" id="PF01790">
    <property type="entry name" value="LGT"/>
    <property type="match status" value="1"/>
</dbReference>
<keyword evidence="8" id="KW-0449">Lipoprotein</keyword>
<dbReference type="RefSeq" id="WP_147922988.1">
    <property type="nucleotide sequence ID" value="NZ_VRTY01000073.1"/>
</dbReference>
<evidence type="ECO:0000256" key="3">
    <source>
        <dbReference type="ARBA" id="ARBA00022679"/>
    </source>
</evidence>
<dbReference type="EMBL" id="VRTY01000073">
    <property type="protein sequence ID" value="TXK36704.1"/>
    <property type="molecule type" value="Genomic_DNA"/>
</dbReference>
<feature type="transmembrane region" description="Helical" evidence="7">
    <location>
        <begin position="241"/>
        <end position="259"/>
    </location>
</feature>
<dbReference type="GO" id="GO:0005886">
    <property type="term" value="C:plasma membrane"/>
    <property type="evidence" value="ECO:0007669"/>
    <property type="project" value="InterPro"/>
</dbReference>
<keyword evidence="2" id="KW-1003">Cell membrane</keyword>
<keyword evidence="3 8" id="KW-0808">Transferase</keyword>
<evidence type="ECO:0000313" key="8">
    <source>
        <dbReference type="EMBL" id="TXK36704.1"/>
    </source>
</evidence>
<keyword evidence="6 7" id="KW-0472">Membrane</keyword>
<keyword evidence="4 7" id="KW-0812">Transmembrane</keyword>
<feature type="transmembrane region" description="Helical" evidence="7">
    <location>
        <begin position="302"/>
        <end position="320"/>
    </location>
</feature>
<evidence type="ECO:0000256" key="6">
    <source>
        <dbReference type="ARBA" id="ARBA00023136"/>
    </source>
</evidence>
<protein>
    <submittedName>
        <fullName evidence="8">Prolipoprotein diacylglyceryl transferase</fullName>
    </submittedName>
</protein>
<reference evidence="8 9" key="1">
    <citation type="submission" date="2019-08" db="EMBL/GenBank/DDBJ databases">
        <authorList>
            <person name="Shi S."/>
        </authorList>
    </citation>
    <scope>NUCLEOTIDE SEQUENCE [LARGE SCALE GENOMIC DNA]</scope>
    <source>
        <strain evidence="8 9">GY10130</strain>
    </source>
</reference>